<evidence type="ECO:0008006" key="3">
    <source>
        <dbReference type="Google" id="ProtNLM"/>
    </source>
</evidence>
<evidence type="ECO:0000313" key="1">
    <source>
        <dbReference type="EMBL" id="EKS36104.1"/>
    </source>
</evidence>
<dbReference type="Proteomes" id="UP000001096">
    <property type="component" value="Unassembled WGS sequence"/>
</dbReference>
<name>K8P5T9_9BRAD</name>
<proteinExistence type="predicted"/>
<reference evidence="1 2" key="1">
    <citation type="submission" date="2012-04" db="EMBL/GenBank/DDBJ databases">
        <title>The Genome Sequence of Afipia broomeae ATCC 49717.</title>
        <authorList>
            <consortium name="The Broad Institute Genome Sequencing Platform"/>
            <person name="Earl A."/>
            <person name="Ward D."/>
            <person name="Feldgarden M."/>
            <person name="Gevers D."/>
            <person name="Huys G."/>
            <person name="Walker B."/>
            <person name="Young S.K."/>
            <person name="Zeng Q."/>
            <person name="Gargeya S."/>
            <person name="Fitzgerald M."/>
            <person name="Haas B."/>
            <person name="Abouelleil A."/>
            <person name="Alvarado L."/>
            <person name="Arachchi H.M."/>
            <person name="Berlin A."/>
            <person name="Chapman S.B."/>
            <person name="Goldberg J."/>
            <person name="Griggs A."/>
            <person name="Gujja S."/>
            <person name="Hansen M."/>
            <person name="Howarth C."/>
            <person name="Imamovic A."/>
            <person name="Larimer J."/>
            <person name="McCowen C."/>
            <person name="Montmayeur A."/>
            <person name="Murphy C."/>
            <person name="Neiman D."/>
            <person name="Pearson M."/>
            <person name="Priest M."/>
            <person name="Roberts A."/>
            <person name="Saif S."/>
            <person name="Shea T."/>
            <person name="Sisk P."/>
            <person name="Sykes S."/>
            <person name="Wortman J."/>
            <person name="Nusbaum C."/>
            <person name="Birren B."/>
        </authorList>
    </citation>
    <scope>NUCLEOTIDE SEQUENCE [LARGE SCALE GENOMIC DNA]</scope>
    <source>
        <strain evidence="1 2">ATCC 49717</strain>
    </source>
</reference>
<dbReference type="RefSeq" id="WP_006021220.1">
    <property type="nucleotide sequence ID" value="NZ_KB375283.1"/>
</dbReference>
<dbReference type="InterPro" id="IPR019285">
    <property type="entry name" value="DUF2336"/>
</dbReference>
<dbReference type="eggNOG" id="COG5330">
    <property type="taxonomic scope" value="Bacteria"/>
</dbReference>
<keyword evidence="2" id="KW-1185">Reference proteome</keyword>
<comment type="caution">
    <text evidence="1">The sequence shown here is derived from an EMBL/GenBank/DDBJ whole genome shotgun (WGS) entry which is preliminary data.</text>
</comment>
<accession>K8P5T9</accession>
<dbReference type="HOGENOM" id="CLU_035493_0_0_5"/>
<dbReference type="PATRIC" id="fig|883078.3.peg.2597"/>
<dbReference type="Pfam" id="PF10098">
    <property type="entry name" value="DUF2336"/>
    <property type="match status" value="1"/>
</dbReference>
<dbReference type="AlphaFoldDB" id="K8P5T9"/>
<dbReference type="EMBL" id="AGWX01000004">
    <property type="protein sequence ID" value="EKS36104.1"/>
    <property type="molecule type" value="Genomic_DNA"/>
</dbReference>
<gene>
    <name evidence="1" type="ORF">HMPREF9695_02522</name>
</gene>
<protein>
    <recommendedName>
        <fullName evidence="3">DUF2336 domain-containing protein</fullName>
    </recommendedName>
</protein>
<organism evidence="1 2">
    <name type="scientific">Afipia broomeae ATCC 49717</name>
    <dbReference type="NCBI Taxonomy" id="883078"/>
    <lineage>
        <taxon>Bacteria</taxon>
        <taxon>Pseudomonadati</taxon>
        <taxon>Pseudomonadota</taxon>
        <taxon>Alphaproteobacteria</taxon>
        <taxon>Hyphomicrobiales</taxon>
        <taxon>Nitrobacteraceae</taxon>
        <taxon>Afipia</taxon>
    </lineage>
</organism>
<sequence>MIVRQFISWVRTAPAGERAEATRCLARAWLISDLSEDDRAAAEGALLMLLDDASPLVRQAMAEVFAHSLDAPAAIVAALAVDQASVAVPILEHSPLLLDSDLVDMVATGNAETQSAIARRFDLPPSVCAALAEVGCASSVLELIENRAAQLADFSLARVAERFGHLAAIRESLLTMDELPAAIRLTLAQKLSDTLTQFVTARDWLNPDRARRVAGEAMERSTVNIAAQTRGEDMTALIGHLRSIGQLNAGLILRALLSGNIELFEESLVELSGLPRNRVAAIVHDSGGVSLNALLAKAGLPESTYRAFRAALDASHEIGFVGTVAGATRLRRRMVERVLTQCETAETVSEPLLILLRRFAMESAREEARLFCDELAADDFIGTLNAHVAEEAVGYDAYQTDDDMDAYAADDAYETSEDYEIYGAEDTYDATAVDPQYRDSVETTRYIDDYAKDEYTVQDVYAVANSDPLHYDDMRTADDARHNDASVHAFVDSAMDRYDGYDRDERDYDYDRRIAA</sequence>
<evidence type="ECO:0000313" key="2">
    <source>
        <dbReference type="Proteomes" id="UP000001096"/>
    </source>
</evidence>